<evidence type="ECO:0000256" key="1">
    <source>
        <dbReference type="SAM" id="MobiDB-lite"/>
    </source>
</evidence>
<feature type="compositionally biased region" description="Pro residues" evidence="1">
    <location>
        <begin position="12"/>
        <end position="21"/>
    </location>
</feature>
<dbReference type="AlphaFoldDB" id="A0A1I7YVA8"/>
<evidence type="ECO:0000313" key="3">
    <source>
        <dbReference type="WBParaSite" id="L893_g20109.t1"/>
    </source>
</evidence>
<proteinExistence type="predicted"/>
<feature type="region of interest" description="Disordered" evidence="1">
    <location>
        <begin position="1"/>
        <end position="24"/>
    </location>
</feature>
<organism evidence="2 3">
    <name type="scientific">Steinernema glaseri</name>
    <dbReference type="NCBI Taxonomy" id="37863"/>
    <lineage>
        <taxon>Eukaryota</taxon>
        <taxon>Metazoa</taxon>
        <taxon>Ecdysozoa</taxon>
        <taxon>Nematoda</taxon>
        <taxon>Chromadorea</taxon>
        <taxon>Rhabditida</taxon>
        <taxon>Tylenchina</taxon>
        <taxon>Panagrolaimomorpha</taxon>
        <taxon>Strongyloidoidea</taxon>
        <taxon>Steinernematidae</taxon>
        <taxon>Steinernema</taxon>
    </lineage>
</organism>
<keyword evidence="2" id="KW-1185">Reference proteome</keyword>
<dbReference type="WBParaSite" id="L893_g20109.t1">
    <property type="protein sequence ID" value="L893_g20109.t1"/>
    <property type="gene ID" value="L893_g20109"/>
</dbReference>
<reference evidence="3" key="1">
    <citation type="submission" date="2016-11" db="UniProtKB">
        <authorList>
            <consortium name="WormBaseParasite"/>
        </authorList>
    </citation>
    <scope>IDENTIFICATION</scope>
</reference>
<dbReference type="Proteomes" id="UP000095287">
    <property type="component" value="Unplaced"/>
</dbReference>
<protein>
    <submittedName>
        <fullName evidence="3">Uncharacterized protein</fullName>
    </submittedName>
</protein>
<name>A0A1I7YVA8_9BILA</name>
<evidence type="ECO:0000313" key="2">
    <source>
        <dbReference type="Proteomes" id="UP000095287"/>
    </source>
</evidence>
<sequence length="76" mass="8295">MSHSSVSEWPSAFPPPLPSPSPTVVRSLPARLPKSSSMFSFPDIIQPLAMGLCIAHELPSRLATLFNFLCRNCLLT</sequence>
<accession>A0A1I7YVA8</accession>